<evidence type="ECO:0000313" key="2">
    <source>
        <dbReference type="EMBL" id="SFR54542.1"/>
    </source>
</evidence>
<dbReference type="InterPro" id="IPR004919">
    <property type="entry name" value="GmrSD_N"/>
</dbReference>
<gene>
    <name evidence="2" type="ORF">SAMN04488070_1853</name>
</gene>
<organism evidence="2 3">
    <name type="scientific">Pseudidiomarina maritima</name>
    <dbReference type="NCBI Taxonomy" id="519453"/>
    <lineage>
        <taxon>Bacteria</taxon>
        <taxon>Pseudomonadati</taxon>
        <taxon>Pseudomonadota</taxon>
        <taxon>Gammaproteobacteria</taxon>
        <taxon>Alteromonadales</taxon>
        <taxon>Idiomarinaceae</taxon>
        <taxon>Pseudidiomarina</taxon>
    </lineage>
</organism>
<sequence length="596" mass="67031">MAKYEVKQTAISQILADVRSDKIAIPELQRPFVWKTSQVRDLIDSLYNGYPVGYLITWQSVGAKLKGGAVAAHQQILIDGQQRVTALRAAIAGQTVIGNRYEKKRIAISFNPVTEEFATRTPAITNSSQWIHDISEFFSGSSQLSFLRNYFAKNPDVDQDQVEQASARLAAVEHAQVGVISLADDLDVETVAEIFVRINAKGVPLSSADFVMSKIATYGNEGRNLRKLIDYFCHLTVSGHAFDDIKENDEEFAKSEHIRKIQWLSNQTDELFQPDYTDVIRIAGLVGFSRGKAGAIVSELSGLDPQTRKIDENLIPAAYSRFAEALDLLVSKTHLERFVTMIKSAGYIDASMIGSKNALNFAYALYLRLRLDDQLNEGERARIVKRWFVMTLLTGRAVGSFESTWETDLRRIKDHGAEQYLRTLEASVLSDSFWDVTLVQELESPSKRSPAFQTYLAARVAKGGRGFLSKSINIAQMIEGHGDMHHIIPKNHLIRHGFPKQGDYNQIANFALTETAINIAIKDLPPKEYMLMVLEQIESGNLRLGEICDREDLQRNLAENAIPELIFNTTAENYKEFLAGRRFLMATMIKEYYDSL</sequence>
<evidence type="ECO:0000259" key="1">
    <source>
        <dbReference type="Pfam" id="PF03235"/>
    </source>
</evidence>
<dbReference type="EMBL" id="FOYU01000003">
    <property type="protein sequence ID" value="SFR54542.1"/>
    <property type="molecule type" value="Genomic_DNA"/>
</dbReference>
<proteinExistence type="predicted"/>
<dbReference type="RefSeq" id="WP_092857850.1">
    <property type="nucleotide sequence ID" value="NZ_FOYU01000003.1"/>
</dbReference>
<name>A0A1I6HJ92_9GAMM</name>
<dbReference type="PANTHER" id="PTHR37292:SF2">
    <property type="entry name" value="DUF262 DOMAIN-CONTAINING PROTEIN"/>
    <property type="match status" value="1"/>
</dbReference>
<reference evidence="3" key="1">
    <citation type="submission" date="2016-10" db="EMBL/GenBank/DDBJ databases">
        <authorList>
            <person name="Varghese N."/>
            <person name="Submissions S."/>
        </authorList>
    </citation>
    <scope>NUCLEOTIDE SEQUENCE [LARGE SCALE GENOMIC DNA]</scope>
    <source>
        <strain evidence="3">CGMCC 1.7285</strain>
    </source>
</reference>
<dbReference type="AlphaFoldDB" id="A0A1I6HJ92"/>
<keyword evidence="3" id="KW-1185">Reference proteome</keyword>
<dbReference type="Pfam" id="PF03235">
    <property type="entry name" value="GmrSD_N"/>
    <property type="match status" value="1"/>
</dbReference>
<feature type="domain" description="GmrSD restriction endonucleases N-terminal" evidence="1">
    <location>
        <begin position="12"/>
        <end position="215"/>
    </location>
</feature>
<dbReference type="Proteomes" id="UP000199424">
    <property type="component" value="Unassembled WGS sequence"/>
</dbReference>
<dbReference type="PANTHER" id="PTHR37292">
    <property type="entry name" value="VNG6097C"/>
    <property type="match status" value="1"/>
</dbReference>
<evidence type="ECO:0000313" key="3">
    <source>
        <dbReference type="Proteomes" id="UP000199424"/>
    </source>
</evidence>
<protein>
    <recommendedName>
        <fullName evidence="1">GmrSD restriction endonucleases N-terminal domain-containing protein</fullName>
    </recommendedName>
</protein>
<accession>A0A1I6HJ92</accession>